<dbReference type="GO" id="GO:0097372">
    <property type="term" value="F:histone H3K18 deacetylase activity, NAD-dependent"/>
    <property type="evidence" value="ECO:0007669"/>
    <property type="project" value="TreeGrafter"/>
</dbReference>
<dbReference type="GO" id="GO:0140861">
    <property type="term" value="P:DNA repair-dependent chromatin remodeling"/>
    <property type="evidence" value="ECO:0007669"/>
    <property type="project" value="UniProtKB-ARBA"/>
</dbReference>
<feature type="compositionally biased region" description="Basic and acidic residues" evidence="16">
    <location>
        <begin position="419"/>
        <end position="429"/>
    </location>
</feature>
<keyword evidence="5 15" id="KW-0479">Metal-binding</keyword>
<dbReference type="PROSITE" id="PS50305">
    <property type="entry name" value="SIRTUIN"/>
    <property type="match status" value="1"/>
</dbReference>
<sequence>MGKSTSDKSLKLESYITRRKLNPNKEDNEKKKRKDSIRKISLILQKGETSRTPEELRLLESFSDIVRAISKRKARNQLYKDRVIEKEDPIEVIERKSERLAQIISRAKHLVCYTGAGISTSAKIPDYRGSQGIWTLLQQGKEIGKHDLSLADPTYTHMALYELHRRKMLRFVVSQNCDGLHLRAGLPKASLSEVHGNMYVEVCKNCKPNVEYWRLFDTTELTARFYHNTNRRCHICSKPLSDTIVHFGERGNLKWPLNWAGACAHSEKADVILCIGSSLKVLKKYSWLWQMDRPLKKRAKLCVVNLQWTPKDKLATLKINGKCDDVMKLVMKYLNIKVPDYNRGKDPIFSHASLLCPEELHTVSQPMLKKIKKEEEEEEEPSCEENDNVLPAFSSSDTESRSAGDSENSSTPKKCFITDQKENTEDLRKKSLTPIKKPVPSPLKNLPIKTVPYVKTSLNSKHLILAEAEKSSSSEEDESDCEGVREKDDLKSDSDVPTDKRVASRTTLNESQVEEGKNKCTDQNKSTKLQSGERTQEEFKASLHTTEADSAQKFQFQGNGIEKNSLARHSAPVPTISLQDPVQNGCDIESYPVSNSPREKCYKLENTQVDITKANINDSAPNCPPSETETNESKPKTTDTQAQPLDSEIIRKTDLTNSISPKVVEDRNRANCDTFNGTPSMDKKHFNSNDQLTNEVTAIKTEVTDALTSAFSMLQKQSDPLKSGISSMTRLNQRQLYGINTLDLAQLASSEDYYRNFLEYCRAVEQRLPYWYDVGYAYSGLHSIIQPPPPEIDLWSSRIVPIFNMNKSEAECEFCFENYAEFKCQFYPKFNPEFAIKNYRNNKLVVCECCDYTDDEEDENAENLDDTKPDLNVGNAKKCEKRAKLDMQILKEPAKIQAGWYGKGYRKNFRKRKR</sequence>
<accession>A0A7R8V4M8</accession>
<reference evidence="18 19" key="1">
    <citation type="submission" date="2020-11" db="EMBL/GenBank/DDBJ databases">
        <authorList>
            <person name="Wallbank WR R."/>
            <person name="Pardo Diaz C."/>
            <person name="Kozak K."/>
            <person name="Martin S."/>
            <person name="Jiggins C."/>
            <person name="Moest M."/>
            <person name="Warren A I."/>
            <person name="Generalovic N T."/>
            <person name="Byers J.R.P. K."/>
            <person name="Montejo-Kovacevich G."/>
            <person name="Yen C E."/>
        </authorList>
    </citation>
    <scope>NUCLEOTIDE SEQUENCE [LARGE SCALE GENOMIC DNA]</scope>
</reference>
<evidence type="ECO:0000313" key="18">
    <source>
        <dbReference type="EMBL" id="CAD7092738.1"/>
    </source>
</evidence>
<evidence type="ECO:0000256" key="16">
    <source>
        <dbReference type="SAM" id="MobiDB-lite"/>
    </source>
</evidence>
<comment type="cofactor">
    <cofactor evidence="1">
        <name>Zn(2+)</name>
        <dbReference type="ChEBI" id="CHEBI:29105"/>
    </cofactor>
</comment>
<dbReference type="GO" id="GO:0046872">
    <property type="term" value="F:metal ion binding"/>
    <property type="evidence" value="ECO:0007669"/>
    <property type="project" value="UniProtKB-KW"/>
</dbReference>
<name>A0A7R8V4M8_HERIL</name>
<dbReference type="PROSITE" id="PS50096">
    <property type="entry name" value="IQ"/>
    <property type="match status" value="1"/>
</dbReference>
<dbReference type="GO" id="GO:0035861">
    <property type="term" value="C:site of double-strand break"/>
    <property type="evidence" value="ECO:0007669"/>
    <property type="project" value="UniProtKB-ARBA"/>
</dbReference>
<keyword evidence="7" id="KW-0520">NAD</keyword>
<feature type="region of interest" description="Disordered" evidence="16">
    <location>
        <begin position="1"/>
        <end position="34"/>
    </location>
</feature>
<dbReference type="Pfam" id="PF02146">
    <property type="entry name" value="SIR2"/>
    <property type="match status" value="1"/>
</dbReference>
<protein>
    <recommendedName>
        <fullName evidence="2">protein acetyllysine N-acetyltransferase</fullName>
        <ecNumber evidence="2">2.3.1.286</ecNumber>
    </recommendedName>
    <alternativeName>
        <fullName evidence="10">Regulatory protein SIR2 homolog 7</fullName>
    </alternativeName>
    <alternativeName>
        <fullName evidence="9">SIR2-like protein 7</fullName>
    </alternativeName>
</protein>
<evidence type="ECO:0000256" key="15">
    <source>
        <dbReference type="PROSITE-ProRule" id="PRU00236"/>
    </source>
</evidence>
<evidence type="ECO:0000256" key="12">
    <source>
        <dbReference type="ARBA" id="ARBA00051105"/>
    </source>
</evidence>
<evidence type="ECO:0000256" key="5">
    <source>
        <dbReference type="ARBA" id="ARBA00022723"/>
    </source>
</evidence>
<evidence type="ECO:0000256" key="8">
    <source>
        <dbReference type="ARBA" id="ARBA00038170"/>
    </source>
</evidence>
<feature type="region of interest" description="Disordered" evidence="16">
    <location>
        <begin position="614"/>
        <end position="660"/>
    </location>
</feature>
<keyword evidence="6 15" id="KW-0862">Zinc</keyword>
<evidence type="ECO:0000256" key="4">
    <source>
        <dbReference type="ARBA" id="ARBA00022679"/>
    </source>
</evidence>
<comment type="similarity">
    <text evidence="8">Belongs to the sirtuin family. Class IV subfamily.</text>
</comment>
<feature type="compositionally biased region" description="Polar residues" evidence="16">
    <location>
        <begin position="614"/>
        <end position="628"/>
    </location>
</feature>
<organism evidence="18 19">
    <name type="scientific">Hermetia illucens</name>
    <name type="common">Black soldier fly</name>
    <dbReference type="NCBI Taxonomy" id="343691"/>
    <lineage>
        <taxon>Eukaryota</taxon>
        <taxon>Metazoa</taxon>
        <taxon>Ecdysozoa</taxon>
        <taxon>Arthropoda</taxon>
        <taxon>Hexapoda</taxon>
        <taxon>Insecta</taxon>
        <taxon>Pterygota</taxon>
        <taxon>Neoptera</taxon>
        <taxon>Endopterygota</taxon>
        <taxon>Diptera</taxon>
        <taxon>Brachycera</taxon>
        <taxon>Stratiomyomorpha</taxon>
        <taxon>Stratiomyidae</taxon>
        <taxon>Hermetiinae</taxon>
        <taxon>Hermetia</taxon>
    </lineage>
</organism>
<feature type="compositionally biased region" description="Basic and acidic residues" evidence="16">
    <location>
        <begin position="1"/>
        <end position="11"/>
    </location>
</feature>
<dbReference type="InterPro" id="IPR026590">
    <property type="entry name" value="Ssirtuin_cat_dom"/>
</dbReference>
<feature type="domain" description="Deacetylase sirtuin-type" evidence="17">
    <location>
        <begin position="90"/>
        <end position="337"/>
    </location>
</feature>
<evidence type="ECO:0000256" key="6">
    <source>
        <dbReference type="ARBA" id="ARBA00022833"/>
    </source>
</evidence>
<feature type="region of interest" description="Disordered" evidence="16">
    <location>
        <begin position="467"/>
        <end position="545"/>
    </location>
</feature>
<comment type="catalytic activity">
    <reaction evidence="12">
        <text>N(6)-succinyl-L-lysyl-[protein] + NAD(+) + H2O = 2''-O-succinyl-ADP-D-ribose + nicotinamide + L-lysyl-[protein]</text>
        <dbReference type="Rhea" id="RHEA:47668"/>
        <dbReference type="Rhea" id="RHEA-COMP:9752"/>
        <dbReference type="Rhea" id="RHEA-COMP:11877"/>
        <dbReference type="ChEBI" id="CHEBI:15377"/>
        <dbReference type="ChEBI" id="CHEBI:17154"/>
        <dbReference type="ChEBI" id="CHEBI:29969"/>
        <dbReference type="ChEBI" id="CHEBI:57540"/>
        <dbReference type="ChEBI" id="CHEBI:87830"/>
        <dbReference type="ChEBI" id="CHEBI:87832"/>
    </reaction>
    <physiologicalReaction direction="left-to-right" evidence="12">
        <dbReference type="Rhea" id="RHEA:47669"/>
    </physiologicalReaction>
</comment>
<proteinExistence type="inferred from homology"/>
<evidence type="ECO:0000256" key="10">
    <source>
        <dbReference type="ARBA" id="ARBA00043038"/>
    </source>
</evidence>
<feature type="binding site" evidence="15">
    <location>
        <position position="206"/>
    </location>
    <ligand>
        <name>Zn(2+)</name>
        <dbReference type="ChEBI" id="CHEBI:29105"/>
    </ligand>
</feature>
<keyword evidence="19" id="KW-1185">Reference proteome</keyword>
<dbReference type="SUPFAM" id="SSF52467">
    <property type="entry name" value="DHS-like NAD/FAD-binding domain"/>
    <property type="match status" value="1"/>
</dbReference>
<feature type="compositionally biased region" description="Acidic residues" evidence="16">
    <location>
        <begin position="375"/>
        <end position="387"/>
    </location>
</feature>
<dbReference type="InterPro" id="IPR029035">
    <property type="entry name" value="DHS-like_NAD/FAD-binding_dom"/>
</dbReference>
<dbReference type="EMBL" id="LR899014">
    <property type="protein sequence ID" value="CAD7092738.1"/>
    <property type="molecule type" value="Genomic_DNA"/>
</dbReference>
<feature type="compositionally biased region" description="Polar residues" evidence="16">
    <location>
        <begin position="523"/>
        <end position="533"/>
    </location>
</feature>
<evidence type="ECO:0000256" key="9">
    <source>
        <dbReference type="ARBA" id="ARBA00041832"/>
    </source>
</evidence>
<dbReference type="GO" id="GO:0010468">
    <property type="term" value="P:regulation of gene expression"/>
    <property type="evidence" value="ECO:0007669"/>
    <property type="project" value="UniProtKB-ARBA"/>
</dbReference>
<dbReference type="PANTHER" id="PTHR11085">
    <property type="entry name" value="NAD-DEPENDENT PROTEIN DEACYLASE SIRTUIN-5, MITOCHONDRIAL-RELATED"/>
    <property type="match status" value="1"/>
</dbReference>
<dbReference type="GO" id="GO:0000785">
    <property type="term" value="C:chromatin"/>
    <property type="evidence" value="ECO:0007669"/>
    <property type="project" value="TreeGrafter"/>
</dbReference>
<dbReference type="FunFam" id="3.40.50.1220:FF:000038">
    <property type="entry name" value="NAD-dependent protein deacetylase sirtuin-6 isoform X2"/>
    <property type="match status" value="1"/>
</dbReference>
<dbReference type="GO" id="GO:0070403">
    <property type="term" value="F:NAD+ binding"/>
    <property type="evidence" value="ECO:0007669"/>
    <property type="project" value="InterPro"/>
</dbReference>
<evidence type="ECO:0000256" key="11">
    <source>
        <dbReference type="ARBA" id="ARBA00050237"/>
    </source>
</evidence>
<evidence type="ECO:0000256" key="14">
    <source>
        <dbReference type="ARBA" id="ARBA00052763"/>
    </source>
</evidence>
<feature type="binding site" evidence="15">
    <location>
        <position position="203"/>
    </location>
    <ligand>
        <name>Zn(2+)</name>
        <dbReference type="ChEBI" id="CHEBI:29105"/>
    </ligand>
</feature>
<comment type="catalytic activity">
    <reaction evidence="13">
        <text>N(6)-propanoyl-L-lysyl-[protein] + NAD(+) + H2O = 3''-O-propanoyl-ADP-D-ribose + nicotinamide + L-lysyl-[protein]</text>
        <dbReference type="Rhea" id="RHEA:23500"/>
        <dbReference type="Rhea" id="RHEA-COMP:9752"/>
        <dbReference type="Rhea" id="RHEA-COMP:13758"/>
        <dbReference type="ChEBI" id="CHEBI:15377"/>
        <dbReference type="ChEBI" id="CHEBI:17154"/>
        <dbReference type="ChEBI" id="CHEBI:29969"/>
        <dbReference type="ChEBI" id="CHEBI:57540"/>
        <dbReference type="ChEBI" id="CHEBI:138019"/>
        <dbReference type="ChEBI" id="CHEBI:145015"/>
    </reaction>
    <physiologicalReaction direction="left-to-right" evidence="13">
        <dbReference type="Rhea" id="RHEA:23501"/>
    </physiologicalReaction>
</comment>
<feature type="compositionally biased region" description="Basic and acidic residues" evidence="16">
    <location>
        <begin position="482"/>
        <end position="502"/>
    </location>
</feature>
<dbReference type="InterPro" id="IPR003000">
    <property type="entry name" value="Sirtuin"/>
</dbReference>
<dbReference type="Proteomes" id="UP000594454">
    <property type="component" value="Chromosome 6"/>
</dbReference>
<dbReference type="FunCoup" id="A0A7R8V4M8">
    <property type="interactions" value="471"/>
</dbReference>
<evidence type="ECO:0000256" key="2">
    <source>
        <dbReference type="ARBA" id="ARBA00012928"/>
    </source>
</evidence>
<feature type="region of interest" description="Disordered" evidence="16">
    <location>
        <begin position="371"/>
        <end position="446"/>
    </location>
</feature>
<keyword evidence="4" id="KW-0808">Transferase</keyword>
<comment type="catalytic activity">
    <reaction evidence="11">
        <text>N(6)-decanoyl-L-lysyl-[protein] + NAD(+) + H2O = 2''-O-decanoyl-ADP-D-ribose + nicotinamide + L-lysyl-[protein]</text>
        <dbReference type="Rhea" id="RHEA:70631"/>
        <dbReference type="Rhea" id="RHEA-COMP:9752"/>
        <dbReference type="Rhea" id="RHEA-COMP:17932"/>
        <dbReference type="ChEBI" id="CHEBI:15377"/>
        <dbReference type="ChEBI" id="CHEBI:17154"/>
        <dbReference type="ChEBI" id="CHEBI:29969"/>
        <dbReference type="ChEBI" id="CHEBI:57540"/>
        <dbReference type="ChEBI" id="CHEBI:143222"/>
        <dbReference type="ChEBI" id="CHEBI:189688"/>
    </reaction>
    <physiologicalReaction direction="left-to-right" evidence="11">
        <dbReference type="Rhea" id="RHEA:70632"/>
    </physiologicalReaction>
</comment>
<comment type="catalytic activity">
    <reaction evidence="14">
        <text>N(6)-glutaryl-L-lysyl-[protein] + NAD(+) + H2O = 2''-O-glutaryl-ADP-D-ribose + nicotinamide + L-lysyl-[protein]</text>
        <dbReference type="Rhea" id="RHEA:47664"/>
        <dbReference type="Rhea" id="RHEA-COMP:9752"/>
        <dbReference type="Rhea" id="RHEA-COMP:11875"/>
        <dbReference type="ChEBI" id="CHEBI:15377"/>
        <dbReference type="ChEBI" id="CHEBI:17154"/>
        <dbReference type="ChEBI" id="CHEBI:29969"/>
        <dbReference type="ChEBI" id="CHEBI:57540"/>
        <dbReference type="ChEBI" id="CHEBI:87828"/>
        <dbReference type="ChEBI" id="CHEBI:87829"/>
    </reaction>
    <physiologicalReaction direction="left-to-right" evidence="14">
        <dbReference type="Rhea" id="RHEA:47665"/>
    </physiologicalReaction>
</comment>
<dbReference type="FunFam" id="2.20.28.200:FF:000002">
    <property type="entry name" value="NAD-dependent deacetylase sirtuin-7"/>
    <property type="match status" value="1"/>
</dbReference>
<dbReference type="GO" id="GO:0005634">
    <property type="term" value="C:nucleus"/>
    <property type="evidence" value="ECO:0007669"/>
    <property type="project" value="TreeGrafter"/>
</dbReference>
<dbReference type="AlphaFoldDB" id="A0A7R8V4M8"/>
<evidence type="ECO:0000256" key="3">
    <source>
        <dbReference type="ARBA" id="ARBA00022553"/>
    </source>
</evidence>
<dbReference type="Gene3D" id="2.20.28.200">
    <property type="match status" value="1"/>
</dbReference>
<feature type="active site" description="Proton acceptor" evidence="15">
    <location>
        <position position="195"/>
    </location>
</feature>
<evidence type="ECO:0000259" key="17">
    <source>
        <dbReference type="PROSITE" id="PS50305"/>
    </source>
</evidence>
<dbReference type="Gene3D" id="3.40.50.1220">
    <property type="entry name" value="TPP-binding domain"/>
    <property type="match status" value="1"/>
</dbReference>
<feature type="binding site" evidence="15">
    <location>
        <position position="236"/>
    </location>
    <ligand>
        <name>Zn(2+)</name>
        <dbReference type="ChEBI" id="CHEBI:29105"/>
    </ligand>
</feature>
<gene>
    <name evidence="18" type="ORF">HERILL_LOCUS15075</name>
</gene>
<dbReference type="PANTHER" id="PTHR11085:SF1">
    <property type="entry name" value="NAD-DEPENDENT PROTEIN DEACETYLASE SIRTUIN-7"/>
    <property type="match status" value="1"/>
</dbReference>
<evidence type="ECO:0000256" key="1">
    <source>
        <dbReference type="ARBA" id="ARBA00001947"/>
    </source>
</evidence>
<evidence type="ECO:0000256" key="13">
    <source>
        <dbReference type="ARBA" id="ARBA00051399"/>
    </source>
</evidence>
<dbReference type="InterPro" id="IPR050134">
    <property type="entry name" value="NAD-dep_sirtuin_deacylases"/>
</dbReference>
<evidence type="ECO:0000313" key="19">
    <source>
        <dbReference type="Proteomes" id="UP000594454"/>
    </source>
</evidence>
<feature type="binding site" evidence="15">
    <location>
        <position position="233"/>
    </location>
    <ligand>
        <name>Zn(2+)</name>
        <dbReference type="ChEBI" id="CHEBI:29105"/>
    </ligand>
</feature>
<dbReference type="OrthoDB" id="2919105at2759"/>
<dbReference type="InParanoid" id="A0A7R8V4M8"/>
<keyword evidence="3" id="KW-0597">Phosphoprotein</keyword>
<evidence type="ECO:0000256" key="7">
    <source>
        <dbReference type="ARBA" id="ARBA00023027"/>
    </source>
</evidence>
<dbReference type="CDD" id="cd01410">
    <property type="entry name" value="SIRT7"/>
    <property type="match status" value="1"/>
</dbReference>
<dbReference type="EC" id="2.3.1.286" evidence="2"/>